<gene>
    <name evidence="1" type="ORF">HHL11_24105</name>
</gene>
<proteinExistence type="predicted"/>
<accession>A0A848HBI0</accession>
<dbReference type="AlphaFoldDB" id="A0A848HBI0"/>
<evidence type="ECO:0000313" key="1">
    <source>
        <dbReference type="EMBL" id="NML46850.1"/>
    </source>
</evidence>
<organism evidence="1 2">
    <name type="scientific">Ramlibacter agri</name>
    <dbReference type="NCBI Taxonomy" id="2728837"/>
    <lineage>
        <taxon>Bacteria</taxon>
        <taxon>Pseudomonadati</taxon>
        <taxon>Pseudomonadota</taxon>
        <taxon>Betaproteobacteria</taxon>
        <taxon>Burkholderiales</taxon>
        <taxon>Comamonadaceae</taxon>
        <taxon>Ramlibacter</taxon>
    </lineage>
</organism>
<name>A0A848HBI0_9BURK</name>
<dbReference type="Proteomes" id="UP000541185">
    <property type="component" value="Unassembled WGS sequence"/>
</dbReference>
<dbReference type="EMBL" id="JABBFX010000002">
    <property type="protein sequence ID" value="NML46850.1"/>
    <property type="molecule type" value="Genomic_DNA"/>
</dbReference>
<evidence type="ECO:0000313" key="2">
    <source>
        <dbReference type="Proteomes" id="UP000541185"/>
    </source>
</evidence>
<dbReference type="RefSeq" id="WP_169421093.1">
    <property type="nucleotide sequence ID" value="NZ_JABBFX010000002.1"/>
</dbReference>
<reference evidence="1 2" key="1">
    <citation type="submission" date="2020-04" db="EMBL/GenBank/DDBJ databases">
        <title>Ramlibacter sp. G-1-2-2 isolated from soil.</title>
        <authorList>
            <person name="Dahal R.H."/>
        </authorList>
    </citation>
    <scope>NUCLEOTIDE SEQUENCE [LARGE SCALE GENOMIC DNA]</scope>
    <source>
        <strain evidence="1 2">G-1-2-2</strain>
    </source>
</reference>
<comment type="caution">
    <text evidence="1">The sequence shown here is derived from an EMBL/GenBank/DDBJ whole genome shotgun (WGS) entry which is preliminary data.</text>
</comment>
<sequence length="108" mass="11999">MATTFNFPPTSRYSGIELVTLVLADGEQRIYLRRRFLPPSSSFALLRMHLVADGERLDRIAAAEVGDPEAFWRICDANDAMRPDALTEVAGRRLRITLPEGIPGPSLT</sequence>
<protein>
    <submittedName>
        <fullName evidence="1">LysM domain-containing protein</fullName>
    </submittedName>
</protein>
<keyword evidence="2" id="KW-1185">Reference proteome</keyword>